<feature type="binding site" evidence="3">
    <location>
        <begin position="2"/>
        <end position="9"/>
    </location>
    <ligand>
        <name>substrate</name>
    </ligand>
</feature>
<dbReference type="SMART" id="SM00855">
    <property type="entry name" value="PGAM"/>
    <property type="match status" value="1"/>
</dbReference>
<dbReference type="AlphaFoldDB" id="E5XKT1"/>
<dbReference type="RefSeq" id="WP_021030491.1">
    <property type="nucleotide sequence ID" value="NZ_KI391954.1"/>
</dbReference>
<feature type="active site" description="Tele-phosphohistidine intermediate" evidence="2">
    <location>
        <position position="3"/>
    </location>
</feature>
<dbReference type="CDD" id="cd07067">
    <property type="entry name" value="HP_PGM_like"/>
    <property type="match status" value="1"/>
</dbReference>
<evidence type="ECO:0000256" key="3">
    <source>
        <dbReference type="PIRSR" id="PIRSR613078-2"/>
    </source>
</evidence>
<dbReference type="SUPFAM" id="SSF53254">
    <property type="entry name" value="Phosphoglycerate mutase-like"/>
    <property type="match status" value="1"/>
</dbReference>
<evidence type="ECO:0000256" key="1">
    <source>
        <dbReference type="ARBA" id="ARBA00022801"/>
    </source>
</evidence>
<dbReference type="PANTHER" id="PTHR46517">
    <property type="entry name" value="FRUCTOSE-2,6-BISPHOSPHATASE TIGAR"/>
    <property type="match status" value="1"/>
</dbReference>
<comment type="caution">
    <text evidence="4">The sequence shown here is derived from an EMBL/GenBank/DDBJ whole genome shotgun (WGS) entry which is preliminary data.</text>
</comment>
<dbReference type="GO" id="GO:0043456">
    <property type="term" value="P:regulation of pentose-phosphate shunt"/>
    <property type="evidence" value="ECO:0007669"/>
    <property type="project" value="TreeGrafter"/>
</dbReference>
<proteinExistence type="predicted"/>
<feature type="binding site" evidence="3">
    <location>
        <position position="53"/>
    </location>
    <ligand>
        <name>substrate</name>
    </ligand>
</feature>
<keyword evidence="5" id="KW-1185">Reference proteome</keyword>
<dbReference type="STRING" id="679197.HMPREF9336_00100"/>
<protein>
    <recommendedName>
        <fullName evidence="6">Phosphoglycerate mutase</fullName>
    </recommendedName>
</protein>
<evidence type="ECO:0000313" key="4">
    <source>
        <dbReference type="EMBL" id="EFV15044.2"/>
    </source>
</evidence>
<dbReference type="Proteomes" id="UP000004816">
    <property type="component" value="Unassembled WGS sequence"/>
</dbReference>
<reference evidence="4 5" key="1">
    <citation type="journal article" date="2011" name="Stand. Genomic Sci.">
        <title>High quality draft genome sequence of Segniliparus rugosus CDC 945(T)= (ATCC BAA-974(T)).</title>
        <authorList>
            <person name="Earl A.M."/>
            <person name="Desjardins C.A."/>
            <person name="Fitzgerald M.G."/>
            <person name="Arachchi H.M."/>
            <person name="Zeng Q."/>
            <person name="Mehta T."/>
            <person name="Griggs A."/>
            <person name="Birren B.W."/>
            <person name="Toney N.C."/>
            <person name="Carr J."/>
            <person name="Posey J."/>
            <person name="Butler W.R."/>
        </authorList>
    </citation>
    <scope>NUCLEOTIDE SEQUENCE [LARGE SCALE GENOMIC DNA]</scope>
    <source>
        <strain evidence="5">ATCC BAA-974 / DSM 45345 / CCUG 50838 / CIP 108380 / JCM 13579 / CDC 945</strain>
    </source>
</reference>
<dbReference type="eggNOG" id="COG0406">
    <property type="taxonomic scope" value="Bacteria"/>
</dbReference>
<feature type="active site" description="Proton donor/acceptor" evidence="2">
    <location>
        <position position="77"/>
    </location>
</feature>
<dbReference type="InterPro" id="IPR013078">
    <property type="entry name" value="His_Pase_superF_clade-1"/>
</dbReference>
<dbReference type="HOGENOM" id="CLU_033323_9_4_11"/>
<dbReference type="GO" id="GO:0004331">
    <property type="term" value="F:fructose-2,6-bisphosphate 2-phosphatase activity"/>
    <property type="evidence" value="ECO:0007669"/>
    <property type="project" value="TreeGrafter"/>
</dbReference>
<evidence type="ECO:0000256" key="2">
    <source>
        <dbReference type="PIRSR" id="PIRSR613078-1"/>
    </source>
</evidence>
<accession>E5XKT1</accession>
<dbReference type="EMBL" id="ACZI02000003">
    <property type="protein sequence ID" value="EFV15044.2"/>
    <property type="molecule type" value="Genomic_DNA"/>
</dbReference>
<keyword evidence="1" id="KW-0378">Hydrolase</keyword>
<sequence>MRHGETENNRLGKFQGSRVDIPLNDTGVQQAEAAAATLTPGRWAKVFSSDLVRAAQTARIIATKLGAPVEEIAEFRERDLGELDGRPRAQYAQEHPEGVQKLLTDMDYAPEGGETRRAVFARFLAGLDRVFRAAGSGDQDRLVLIVAHGGLLDVAVRQLLPAQRPGMLLGNGRAFSLFAEEAESGGMSLGVCHFDVALDECERAWPSPSGRALQALVK</sequence>
<dbReference type="Pfam" id="PF00300">
    <property type="entry name" value="His_Phos_1"/>
    <property type="match status" value="1"/>
</dbReference>
<dbReference type="GO" id="GO:0005829">
    <property type="term" value="C:cytosol"/>
    <property type="evidence" value="ECO:0007669"/>
    <property type="project" value="TreeGrafter"/>
</dbReference>
<gene>
    <name evidence="4" type="ORF">HMPREF9336_00100</name>
</gene>
<name>E5XKT1_SEGRC</name>
<organism evidence="4 5">
    <name type="scientific">Segniliparus rugosus (strain ATCC BAA-974 / DSM 45345 / CCUG 50838 / CIP 108380 / JCM 13579 / CDC 945)</name>
    <dbReference type="NCBI Taxonomy" id="679197"/>
    <lineage>
        <taxon>Bacteria</taxon>
        <taxon>Bacillati</taxon>
        <taxon>Actinomycetota</taxon>
        <taxon>Actinomycetes</taxon>
        <taxon>Mycobacteriales</taxon>
        <taxon>Segniliparaceae</taxon>
        <taxon>Segniliparus</taxon>
    </lineage>
</organism>
<dbReference type="InterPro" id="IPR029033">
    <property type="entry name" value="His_PPase_superfam"/>
</dbReference>
<evidence type="ECO:0000313" key="5">
    <source>
        <dbReference type="Proteomes" id="UP000004816"/>
    </source>
</evidence>
<evidence type="ECO:0008006" key="6">
    <source>
        <dbReference type="Google" id="ProtNLM"/>
    </source>
</evidence>
<dbReference type="Gene3D" id="3.40.50.1240">
    <property type="entry name" value="Phosphoglycerate mutase-like"/>
    <property type="match status" value="1"/>
</dbReference>
<dbReference type="PANTHER" id="PTHR46517:SF1">
    <property type="entry name" value="FRUCTOSE-2,6-BISPHOSPHATASE TIGAR"/>
    <property type="match status" value="1"/>
</dbReference>
<dbReference type="GO" id="GO:0045820">
    <property type="term" value="P:negative regulation of glycolytic process"/>
    <property type="evidence" value="ECO:0007669"/>
    <property type="project" value="TreeGrafter"/>
</dbReference>
<dbReference type="InterPro" id="IPR051695">
    <property type="entry name" value="Phosphoglycerate_Mutase"/>
</dbReference>